<organism evidence="1 2">
    <name type="scientific">Melanomma pulvis-pyrius CBS 109.77</name>
    <dbReference type="NCBI Taxonomy" id="1314802"/>
    <lineage>
        <taxon>Eukaryota</taxon>
        <taxon>Fungi</taxon>
        <taxon>Dikarya</taxon>
        <taxon>Ascomycota</taxon>
        <taxon>Pezizomycotina</taxon>
        <taxon>Dothideomycetes</taxon>
        <taxon>Pleosporomycetidae</taxon>
        <taxon>Pleosporales</taxon>
        <taxon>Melanommataceae</taxon>
        <taxon>Melanomma</taxon>
    </lineage>
</organism>
<proteinExistence type="predicted"/>
<dbReference type="InterPro" id="IPR011990">
    <property type="entry name" value="TPR-like_helical_dom_sf"/>
</dbReference>
<keyword evidence="2" id="KW-1185">Reference proteome</keyword>
<dbReference type="EMBL" id="MU002027">
    <property type="protein sequence ID" value="KAF2791291.1"/>
    <property type="molecule type" value="Genomic_DNA"/>
</dbReference>
<dbReference type="SUPFAM" id="SSF48452">
    <property type="entry name" value="TPR-like"/>
    <property type="match status" value="1"/>
</dbReference>
<evidence type="ECO:0000313" key="1">
    <source>
        <dbReference type="EMBL" id="KAF2791291.1"/>
    </source>
</evidence>
<dbReference type="Gene3D" id="1.25.40.10">
    <property type="entry name" value="Tetratricopeptide repeat domain"/>
    <property type="match status" value="1"/>
</dbReference>
<evidence type="ECO:0008006" key="3">
    <source>
        <dbReference type="Google" id="ProtNLM"/>
    </source>
</evidence>
<dbReference type="OrthoDB" id="10553809at2759"/>
<sequence length="182" mass="20569">MKVDEALRFVHKGADLQKTHCGPLNSLYISYKFRVGLLFYYAGKVDEALVVLNEVYNASKQVNGESNARTLDTHYFIAGILMGQGKNAEARNTLELCLEPKNCVMWSEVGIAMAEYRLGIVLSALGDAAADEHINVARSTRERYLRDYPDRFGGGKRMDDQAIHDQMCSFWHGRVTSVMKQW</sequence>
<dbReference type="AlphaFoldDB" id="A0A6A6X4Y1"/>
<name>A0A6A6X4Y1_9PLEO</name>
<accession>A0A6A6X4Y1</accession>
<dbReference type="Proteomes" id="UP000799757">
    <property type="component" value="Unassembled WGS sequence"/>
</dbReference>
<evidence type="ECO:0000313" key="2">
    <source>
        <dbReference type="Proteomes" id="UP000799757"/>
    </source>
</evidence>
<gene>
    <name evidence="1" type="ORF">K505DRAFT_363966</name>
</gene>
<reference evidence="1" key="1">
    <citation type="journal article" date="2020" name="Stud. Mycol.">
        <title>101 Dothideomycetes genomes: a test case for predicting lifestyles and emergence of pathogens.</title>
        <authorList>
            <person name="Haridas S."/>
            <person name="Albert R."/>
            <person name="Binder M."/>
            <person name="Bloem J."/>
            <person name="Labutti K."/>
            <person name="Salamov A."/>
            <person name="Andreopoulos B."/>
            <person name="Baker S."/>
            <person name="Barry K."/>
            <person name="Bills G."/>
            <person name="Bluhm B."/>
            <person name="Cannon C."/>
            <person name="Castanera R."/>
            <person name="Culley D."/>
            <person name="Daum C."/>
            <person name="Ezra D."/>
            <person name="Gonzalez J."/>
            <person name="Henrissat B."/>
            <person name="Kuo A."/>
            <person name="Liang C."/>
            <person name="Lipzen A."/>
            <person name="Lutzoni F."/>
            <person name="Magnuson J."/>
            <person name="Mondo S."/>
            <person name="Nolan M."/>
            <person name="Ohm R."/>
            <person name="Pangilinan J."/>
            <person name="Park H.-J."/>
            <person name="Ramirez L."/>
            <person name="Alfaro M."/>
            <person name="Sun H."/>
            <person name="Tritt A."/>
            <person name="Yoshinaga Y."/>
            <person name="Zwiers L.-H."/>
            <person name="Turgeon B."/>
            <person name="Goodwin S."/>
            <person name="Spatafora J."/>
            <person name="Crous P."/>
            <person name="Grigoriev I."/>
        </authorList>
    </citation>
    <scope>NUCLEOTIDE SEQUENCE</scope>
    <source>
        <strain evidence="1">CBS 109.77</strain>
    </source>
</reference>
<protein>
    <recommendedName>
        <fullName evidence="3">TPR-like protein</fullName>
    </recommendedName>
</protein>